<feature type="region of interest" description="Disordered" evidence="1">
    <location>
        <begin position="1"/>
        <end position="26"/>
    </location>
</feature>
<sequence>MTSPTPISTPTNPTQSVTGQAAAAPTTPTLADMLFPRLGKRKHPVSHIYGIPVEVVLARPKNSGERREVRTCRRLSLEAAKANMAADNQIAMAADPEEEEWDSEEDDITILV</sequence>
<reference evidence="2" key="1">
    <citation type="journal article" date="2023" name="BMC Genomics">
        <title>Chromosome-level genome assemblies of Cutaneotrichosporon spp. (Trichosporonales, Basidiomycota) reveal imbalanced evolution between nucleotide sequences and chromosome synteny.</title>
        <authorList>
            <person name="Kobayashi Y."/>
            <person name="Kayamori A."/>
            <person name="Aoki K."/>
            <person name="Shiwa Y."/>
            <person name="Matsutani M."/>
            <person name="Fujita N."/>
            <person name="Sugita T."/>
            <person name="Iwasaki W."/>
            <person name="Tanaka N."/>
            <person name="Takashima M."/>
        </authorList>
    </citation>
    <scope>NUCLEOTIDE SEQUENCE</scope>
    <source>
        <strain evidence="2">HIS019</strain>
    </source>
</reference>
<keyword evidence="3" id="KW-1185">Reference proteome</keyword>
<dbReference type="EMBL" id="AP028213">
    <property type="protein sequence ID" value="BEI89651.1"/>
    <property type="molecule type" value="Genomic_DNA"/>
</dbReference>
<evidence type="ECO:0000313" key="3">
    <source>
        <dbReference type="Proteomes" id="UP001233271"/>
    </source>
</evidence>
<dbReference type="AlphaFoldDB" id="A0AA48I1Z7"/>
<dbReference type="RefSeq" id="XP_060454917.1">
    <property type="nucleotide sequence ID" value="XM_060598088.1"/>
</dbReference>
<gene>
    <name evidence="2" type="ORF">CcaverHIS019_0210130</name>
</gene>
<evidence type="ECO:0000313" key="2">
    <source>
        <dbReference type="EMBL" id="BEI89651.1"/>
    </source>
</evidence>
<evidence type="ECO:0000256" key="1">
    <source>
        <dbReference type="SAM" id="MobiDB-lite"/>
    </source>
</evidence>
<feature type="compositionally biased region" description="Acidic residues" evidence="1">
    <location>
        <begin position="95"/>
        <end position="112"/>
    </location>
</feature>
<dbReference type="GeneID" id="85493522"/>
<organism evidence="2 3">
    <name type="scientific">Cutaneotrichosporon cavernicola</name>
    <dbReference type="NCBI Taxonomy" id="279322"/>
    <lineage>
        <taxon>Eukaryota</taxon>
        <taxon>Fungi</taxon>
        <taxon>Dikarya</taxon>
        <taxon>Basidiomycota</taxon>
        <taxon>Agaricomycotina</taxon>
        <taxon>Tremellomycetes</taxon>
        <taxon>Trichosporonales</taxon>
        <taxon>Trichosporonaceae</taxon>
        <taxon>Cutaneotrichosporon</taxon>
    </lineage>
</organism>
<proteinExistence type="predicted"/>
<dbReference type="Proteomes" id="UP001233271">
    <property type="component" value="Chromosome 2"/>
</dbReference>
<feature type="region of interest" description="Disordered" evidence="1">
    <location>
        <begin position="93"/>
        <end position="112"/>
    </location>
</feature>
<accession>A0AA48I1Z7</accession>
<name>A0AA48I1Z7_9TREE</name>
<dbReference type="KEGG" id="ccac:CcaHIS019_0210130"/>
<protein>
    <submittedName>
        <fullName evidence="2">Uncharacterized protein</fullName>
    </submittedName>
</protein>